<dbReference type="InterPro" id="IPR011335">
    <property type="entry name" value="Restrct_endonuc-II-like"/>
</dbReference>
<protein>
    <recommendedName>
        <fullName evidence="1">YqaJ viral recombinase domain-containing protein</fullName>
    </recommendedName>
</protein>
<evidence type="ECO:0000313" key="2">
    <source>
        <dbReference type="EMBL" id="AKH47266.1"/>
    </source>
</evidence>
<dbReference type="InterPro" id="IPR019080">
    <property type="entry name" value="YqaJ_viral_recombinase"/>
</dbReference>
<dbReference type="SUPFAM" id="SSF52980">
    <property type="entry name" value="Restriction endonuclease-like"/>
    <property type="match status" value="1"/>
</dbReference>
<dbReference type="Gene3D" id="3.90.320.10">
    <property type="match status" value="1"/>
</dbReference>
<evidence type="ECO:0000259" key="1">
    <source>
        <dbReference type="Pfam" id="PF09588"/>
    </source>
</evidence>
<feature type="domain" description="YqaJ viral recombinase" evidence="1">
    <location>
        <begin position="16"/>
        <end position="109"/>
    </location>
</feature>
<dbReference type="InterPro" id="IPR011604">
    <property type="entry name" value="PDDEXK-like_dom_sf"/>
</dbReference>
<name>A0A0F7L8E6_9VIRU</name>
<reference evidence="2" key="1">
    <citation type="journal article" date="2015" name="Front. Microbiol.">
        <title>Combining genomic sequencing methods to explore viral diversity and reveal potential virus-host interactions.</title>
        <authorList>
            <person name="Chow C.E."/>
            <person name="Winget D.M."/>
            <person name="White R.A.III."/>
            <person name="Hallam S.J."/>
            <person name="Suttle C.A."/>
        </authorList>
    </citation>
    <scope>NUCLEOTIDE SEQUENCE</scope>
    <source>
        <strain evidence="2">H4084944</strain>
    </source>
</reference>
<sequence length="327" mass="35280">MTGVAQGKLTPDTQASGSMLPSLLGINPFQTPNDCLVKAFAAIDNGGKRPDTEREYIEAADWGNKTENMILEETARRLGVDAQIDVLEAIQHPTLPLAVSLDGIGQGTGEVFSTDPARGIYVIGADEIVLDGPGILESKLTGAAPSPEPALYRGPIQVEGCMMCTGYKWAAIGTLYKGTELRIYLLPADPSRQAKIEADVLDFQKRVVAYKIHGDRDWYPALTPNDAANTWRRVDQGDPPVTLSHELSQLALEYDDAMRAGAAINKLKTEIATEIMNALGNSPEGVVMEDGKQIGTVTWGFNQARKGYTVADRPAARAKSIKVKIND</sequence>
<organism evidence="2">
    <name type="scientific">uncultured marine virus</name>
    <dbReference type="NCBI Taxonomy" id="186617"/>
    <lineage>
        <taxon>Viruses</taxon>
        <taxon>environmental samples</taxon>
    </lineage>
</organism>
<dbReference type="EMBL" id="KR029590">
    <property type="protein sequence ID" value="AKH47266.1"/>
    <property type="molecule type" value="Genomic_DNA"/>
</dbReference>
<dbReference type="Pfam" id="PF09588">
    <property type="entry name" value="YqaJ"/>
    <property type="match status" value="1"/>
</dbReference>
<accession>A0A0F7L8E6</accession>
<reference evidence="2" key="2">
    <citation type="submission" date="2015-03" db="EMBL/GenBank/DDBJ databases">
        <authorList>
            <person name="Chow C.-E.T."/>
            <person name="Winget D.M."/>
            <person name="White R.A.III."/>
            <person name="Hallam S.J."/>
            <person name="Suttle C.A."/>
        </authorList>
    </citation>
    <scope>NUCLEOTIDE SEQUENCE</scope>
    <source>
        <strain evidence="2">H4084944</strain>
    </source>
</reference>
<proteinExistence type="predicted"/>